<keyword evidence="4" id="KW-0997">Cell inner membrane</keyword>
<dbReference type="EMBL" id="JBHSMM010000001">
    <property type="protein sequence ID" value="MFC5440128.1"/>
    <property type="molecule type" value="Genomic_DNA"/>
</dbReference>
<sequence>MNAPTPSSSGTAPKLRIGMLRLTDSAPVVTAHEFGFFADEGVEVELAVEPSWANIADKLAFGALDAAVIVPPLAFAVQLGLRGVAQPMLIPYTLSVGGVAITLERELATRVRALGESDDLDPLPALAACLRQQPLTLGVVHAFSTHNLLCRYWLASVGIEVDRDVKLAVVPPSRAVEALREKQISGFCAGAPWGEVARRNSVGHSIAGSQQIWSNAPEKAFAVSARWANQHPEALSGVLRALHRSSRFCDDAENTAYIASLLSRRRYLNLGSHAILASLPGGAETSNGCVFHRGAATFPWRSQGLWFLSQMRRWQLIDDSIDLRTLAERVYRPDLYRAALSPSGESVPRADWKVEGAHAAAWSLDATPQPIPMPPDRFCDGTVFDPKALPPLGESAMPIRARNNENDATR</sequence>
<keyword evidence="2" id="KW-0813">Transport</keyword>
<dbReference type="InterPro" id="IPR044527">
    <property type="entry name" value="NrtA/CpmA_ABC-bd_dom"/>
</dbReference>
<keyword evidence="5" id="KW-0472">Membrane</keyword>
<keyword evidence="3" id="KW-1003">Cell membrane</keyword>
<organism evidence="7 8">
    <name type="scientific">Rhodanobacter ginsenosidimutans</name>
    <dbReference type="NCBI Taxonomy" id="490571"/>
    <lineage>
        <taxon>Bacteria</taxon>
        <taxon>Pseudomonadati</taxon>
        <taxon>Pseudomonadota</taxon>
        <taxon>Gammaproteobacteria</taxon>
        <taxon>Lysobacterales</taxon>
        <taxon>Rhodanobacteraceae</taxon>
        <taxon>Rhodanobacter</taxon>
    </lineage>
</organism>
<keyword evidence="8" id="KW-1185">Reference proteome</keyword>
<comment type="subcellular location">
    <subcellularLocation>
        <location evidence="1">Endomembrane system</location>
    </subcellularLocation>
</comment>
<evidence type="ECO:0000256" key="6">
    <source>
        <dbReference type="SAM" id="MobiDB-lite"/>
    </source>
</evidence>
<evidence type="ECO:0000256" key="4">
    <source>
        <dbReference type="ARBA" id="ARBA00022519"/>
    </source>
</evidence>
<evidence type="ECO:0000313" key="8">
    <source>
        <dbReference type="Proteomes" id="UP001596018"/>
    </source>
</evidence>
<reference evidence="8" key="1">
    <citation type="journal article" date="2019" name="Int. J. Syst. Evol. Microbiol.">
        <title>The Global Catalogue of Microorganisms (GCM) 10K type strain sequencing project: providing services to taxonomists for standard genome sequencing and annotation.</title>
        <authorList>
            <consortium name="The Broad Institute Genomics Platform"/>
            <consortium name="The Broad Institute Genome Sequencing Center for Infectious Disease"/>
            <person name="Wu L."/>
            <person name="Ma J."/>
        </authorList>
    </citation>
    <scope>NUCLEOTIDE SEQUENCE [LARGE SCALE GENOMIC DNA]</scope>
    <source>
        <strain evidence="8">KACC 12822</strain>
    </source>
</reference>
<proteinExistence type="predicted"/>
<evidence type="ECO:0000313" key="7">
    <source>
        <dbReference type="EMBL" id="MFC5440128.1"/>
    </source>
</evidence>
<dbReference type="RefSeq" id="WP_377339912.1">
    <property type="nucleotide sequence ID" value="NZ_JALBWS010000012.1"/>
</dbReference>
<evidence type="ECO:0000256" key="2">
    <source>
        <dbReference type="ARBA" id="ARBA00022448"/>
    </source>
</evidence>
<dbReference type="Gene3D" id="3.40.190.10">
    <property type="entry name" value="Periplasmic binding protein-like II"/>
    <property type="match status" value="2"/>
</dbReference>
<dbReference type="Pfam" id="PF13379">
    <property type="entry name" value="NMT1_2"/>
    <property type="match status" value="1"/>
</dbReference>
<feature type="region of interest" description="Disordered" evidence="6">
    <location>
        <begin position="389"/>
        <end position="410"/>
    </location>
</feature>
<dbReference type="SUPFAM" id="SSF53850">
    <property type="entry name" value="Periplasmic binding protein-like II"/>
    <property type="match status" value="1"/>
</dbReference>
<dbReference type="PANTHER" id="PTHR30024">
    <property type="entry name" value="ALIPHATIC SULFONATES-BINDING PROTEIN-RELATED"/>
    <property type="match status" value="1"/>
</dbReference>
<dbReference type="Proteomes" id="UP001596018">
    <property type="component" value="Unassembled WGS sequence"/>
</dbReference>
<dbReference type="CDD" id="cd13553">
    <property type="entry name" value="PBP2_NrtA_CpmA_like"/>
    <property type="match status" value="1"/>
</dbReference>
<evidence type="ECO:0000256" key="3">
    <source>
        <dbReference type="ARBA" id="ARBA00022475"/>
    </source>
</evidence>
<name>A0ABW0JVZ4_9GAMM</name>
<dbReference type="PANTHER" id="PTHR30024:SF43">
    <property type="entry name" value="BLL4572 PROTEIN"/>
    <property type="match status" value="1"/>
</dbReference>
<comment type="caution">
    <text evidence="7">The sequence shown here is derived from an EMBL/GenBank/DDBJ whole genome shotgun (WGS) entry which is preliminary data.</text>
</comment>
<protein>
    <submittedName>
        <fullName evidence="7">CmpA/NrtA family ABC transporter substrate-binding protein</fullName>
    </submittedName>
</protein>
<evidence type="ECO:0000256" key="1">
    <source>
        <dbReference type="ARBA" id="ARBA00004308"/>
    </source>
</evidence>
<gene>
    <name evidence="7" type="ORF">ACFPK0_08905</name>
</gene>
<evidence type="ECO:0000256" key="5">
    <source>
        <dbReference type="ARBA" id="ARBA00023136"/>
    </source>
</evidence>
<accession>A0ABW0JVZ4</accession>